<evidence type="ECO:0000313" key="1">
    <source>
        <dbReference type="EMBL" id="KAI5655399.1"/>
    </source>
</evidence>
<dbReference type="EMBL" id="CM044707">
    <property type="protein sequence ID" value="KAI5655399.1"/>
    <property type="molecule type" value="Genomic_DNA"/>
</dbReference>
<accession>A0ACC0A471</accession>
<gene>
    <name evidence="1" type="ORF">M9H77_32586</name>
</gene>
<evidence type="ECO:0000313" key="2">
    <source>
        <dbReference type="Proteomes" id="UP001060085"/>
    </source>
</evidence>
<organism evidence="1 2">
    <name type="scientific">Catharanthus roseus</name>
    <name type="common">Madagascar periwinkle</name>
    <name type="synonym">Vinca rosea</name>
    <dbReference type="NCBI Taxonomy" id="4058"/>
    <lineage>
        <taxon>Eukaryota</taxon>
        <taxon>Viridiplantae</taxon>
        <taxon>Streptophyta</taxon>
        <taxon>Embryophyta</taxon>
        <taxon>Tracheophyta</taxon>
        <taxon>Spermatophyta</taxon>
        <taxon>Magnoliopsida</taxon>
        <taxon>eudicotyledons</taxon>
        <taxon>Gunneridae</taxon>
        <taxon>Pentapetalae</taxon>
        <taxon>asterids</taxon>
        <taxon>lamiids</taxon>
        <taxon>Gentianales</taxon>
        <taxon>Apocynaceae</taxon>
        <taxon>Rauvolfioideae</taxon>
        <taxon>Vinceae</taxon>
        <taxon>Catharanthinae</taxon>
        <taxon>Catharanthus</taxon>
    </lineage>
</organism>
<proteinExistence type="predicted"/>
<dbReference type="Proteomes" id="UP001060085">
    <property type="component" value="Linkage Group LG07"/>
</dbReference>
<comment type="caution">
    <text evidence="1">The sequence shown here is derived from an EMBL/GenBank/DDBJ whole genome shotgun (WGS) entry which is preliminary data.</text>
</comment>
<sequence>MSQKTCLFLTPFFLVILLVLSFSKPSIPLPLSTSSRWILDESTRNRVKLTCINWVGHLEPLIIEGLQKKPVSYIANQIVSMGFNCVRLTWATYMFTRPNYTALTIATSLDKFGLKEAKVGIGMNNPEFLNLSLIEGQKKVIEKLGTNGIMVVLDNHVSKPQWCCSENDGNGFFGDVFFDPSEWLQGLSSVAKLYKDIPNVVAMSLRNELRGPLQNKDDWYKYIQEGISAVHEQNPSLLVIISGLSYETDLSLLKERSLKVSFVNKIVLEAHWYSFYNPSQKWFSQTNQLCANLTQNFLSKSGFLLNSNNTPVPLFLSEFGVDQRGENEGDNRYLSCLLATMAEYDLDWALWTLQGSYILRQGVVNKEETYGILDAQWCALRNPTLIQRRLHLVKQSIQDLSWNTPTNYIIFHPQSGQCIQISEDDHVYLSDCGNFTTQWTHNVENTTSSIQLKGSFGCLRAVGDGHPAIVSSDCTSRTSFWKHIASSKLHIASQVEQGKYLCLEKNSSNSMIFTSKCLCLDDLGKDFLNCTENPQRQWFKFVPRNVK</sequence>
<reference evidence="2" key="1">
    <citation type="journal article" date="2023" name="Nat. Plants">
        <title>Single-cell RNA sequencing provides a high-resolution roadmap for understanding the multicellular compartmentation of specialized metabolism.</title>
        <authorList>
            <person name="Sun S."/>
            <person name="Shen X."/>
            <person name="Li Y."/>
            <person name="Li Y."/>
            <person name="Wang S."/>
            <person name="Li R."/>
            <person name="Zhang H."/>
            <person name="Shen G."/>
            <person name="Guo B."/>
            <person name="Wei J."/>
            <person name="Xu J."/>
            <person name="St-Pierre B."/>
            <person name="Chen S."/>
            <person name="Sun C."/>
        </authorList>
    </citation>
    <scope>NUCLEOTIDE SEQUENCE [LARGE SCALE GENOMIC DNA]</scope>
</reference>
<keyword evidence="2" id="KW-1185">Reference proteome</keyword>
<name>A0ACC0A471_CATRO</name>
<protein>
    <submittedName>
        <fullName evidence="1">Uncharacterized protein</fullName>
    </submittedName>
</protein>